<dbReference type="PANTHER" id="PTHR43569:SF2">
    <property type="entry name" value="AMIDOHYDROLASE-RELATED DOMAIN-CONTAINING PROTEIN"/>
    <property type="match status" value="1"/>
</dbReference>
<evidence type="ECO:0000313" key="4">
    <source>
        <dbReference type="Proteomes" id="UP001219584"/>
    </source>
</evidence>
<reference evidence="3 4" key="1">
    <citation type="submission" date="2023-04" db="EMBL/GenBank/DDBJ databases">
        <title>Nanopore sequencing of Janthinobacterium from water.</title>
        <authorList>
            <person name="Ciuchcinski K."/>
            <person name="Rokowska A."/>
            <person name="Dziewit L."/>
        </authorList>
    </citation>
    <scope>NUCLEOTIDE SEQUENCE [LARGE SCALE GENOMIC DNA]</scope>
    <source>
        <strain evidence="3 4">DEMB2</strain>
    </source>
</reference>
<proteinExistence type="inferred from homology"/>
<evidence type="ECO:0000256" key="1">
    <source>
        <dbReference type="ARBA" id="ARBA00038310"/>
    </source>
</evidence>
<name>A0ABY8I7Z4_9BURK</name>
<evidence type="ECO:0000259" key="2">
    <source>
        <dbReference type="Pfam" id="PF04909"/>
    </source>
</evidence>
<feature type="domain" description="Amidohydrolase-related" evidence="2">
    <location>
        <begin position="4"/>
        <end position="275"/>
    </location>
</feature>
<comment type="similarity">
    <text evidence="1">Belongs to the metallo-dependent hydrolases superfamily.</text>
</comment>
<accession>A0ABY8I7Z4</accession>
<dbReference type="Proteomes" id="UP001219584">
    <property type="component" value="Chromosome"/>
</dbReference>
<dbReference type="RefSeq" id="WP_278318002.1">
    <property type="nucleotide sequence ID" value="NZ_CP121464.1"/>
</dbReference>
<dbReference type="PANTHER" id="PTHR43569">
    <property type="entry name" value="AMIDOHYDROLASE"/>
    <property type="match status" value="1"/>
</dbReference>
<gene>
    <name evidence="3" type="ORF">P9875_07705</name>
</gene>
<protein>
    <submittedName>
        <fullName evidence="3">Amidohydrolase family protein</fullName>
    </submittedName>
</protein>
<dbReference type="Pfam" id="PF04909">
    <property type="entry name" value="Amidohydro_2"/>
    <property type="match status" value="1"/>
</dbReference>
<dbReference type="InterPro" id="IPR006680">
    <property type="entry name" value="Amidohydro-rel"/>
</dbReference>
<dbReference type="InterPro" id="IPR052350">
    <property type="entry name" value="Metallo-dep_Lactonases"/>
</dbReference>
<dbReference type="SUPFAM" id="SSF51556">
    <property type="entry name" value="Metallo-dependent hydrolases"/>
    <property type="match status" value="1"/>
</dbReference>
<dbReference type="EMBL" id="CP121464">
    <property type="protein sequence ID" value="WFR81041.1"/>
    <property type="molecule type" value="Genomic_DNA"/>
</dbReference>
<dbReference type="Gene3D" id="3.20.20.140">
    <property type="entry name" value="Metal-dependent hydrolases"/>
    <property type="match status" value="1"/>
</dbReference>
<dbReference type="InterPro" id="IPR032466">
    <property type="entry name" value="Metal_Hydrolase"/>
</dbReference>
<sequence>MMRIDAHQHFWQLAARAGSWPPPSLAAIHRDFAPADLAPLLAAHGIVGTVLVQSLPSEDDTYWLLALAEQTSFIRAVVGWTDLLAPDAAAAIACLASQPKLKGLRPMLQDIDDDQWIANPALAPALAAMVEHGVRLDALVLPRHLPALLHCARAYPQLAIVIDHAAKPPIADAAFGAWREDMAQLAALPNVHCKLSGLVTEARPGWHVDDLRPYAAHVLDVFGPRRVIWGSDWPVVDLAEGYAAWLAASEALLTHLGQEDRDDIFGLNALRFYGISQETP</sequence>
<organism evidence="3 4">
    <name type="scientific">Janthinobacterium rivuli</name>
    <dbReference type="NCBI Taxonomy" id="2751478"/>
    <lineage>
        <taxon>Bacteria</taxon>
        <taxon>Pseudomonadati</taxon>
        <taxon>Pseudomonadota</taxon>
        <taxon>Betaproteobacteria</taxon>
        <taxon>Burkholderiales</taxon>
        <taxon>Oxalobacteraceae</taxon>
        <taxon>Janthinobacterium</taxon>
    </lineage>
</organism>
<evidence type="ECO:0000313" key="3">
    <source>
        <dbReference type="EMBL" id="WFR81041.1"/>
    </source>
</evidence>
<keyword evidence="4" id="KW-1185">Reference proteome</keyword>